<evidence type="ECO:0000313" key="1">
    <source>
        <dbReference type="EMBL" id="GAA4562037.1"/>
    </source>
</evidence>
<organism evidence="1 2">
    <name type="scientific">Micromonospora coerulea</name>
    <dbReference type="NCBI Taxonomy" id="47856"/>
    <lineage>
        <taxon>Bacteria</taxon>
        <taxon>Bacillati</taxon>
        <taxon>Actinomycetota</taxon>
        <taxon>Actinomycetes</taxon>
        <taxon>Micromonosporales</taxon>
        <taxon>Micromonosporaceae</taxon>
        <taxon>Micromonospora</taxon>
    </lineage>
</organism>
<reference evidence="2" key="1">
    <citation type="journal article" date="2019" name="Int. J. Syst. Evol. Microbiol.">
        <title>The Global Catalogue of Microorganisms (GCM) 10K type strain sequencing project: providing services to taxonomists for standard genome sequencing and annotation.</title>
        <authorList>
            <consortium name="The Broad Institute Genomics Platform"/>
            <consortium name="The Broad Institute Genome Sequencing Center for Infectious Disease"/>
            <person name="Wu L."/>
            <person name="Ma J."/>
        </authorList>
    </citation>
    <scope>NUCLEOTIDE SEQUENCE [LARGE SCALE GENOMIC DNA]</scope>
    <source>
        <strain evidence="2">JCM 3175</strain>
    </source>
</reference>
<gene>
    <name evidence="1" type="ORF">GCM10023176_01950</name>
</gene>
<comment type="caution">
    <text evidence="1">The sequence shown here is derived from an EMBL/GenBank/DDBJ whole genome shotgun (WGS) entry which is preliminary data.</text>
</comment>
<dbReference type="Proteomes" id="UP001500307">
    <property type="component" value="Unassembled WGS sequence"/>
</dbReference>
<keyword evidence="2" id="KW-1185">Reference proteome</keyword>
<proteinExistence type="predicted"/>
<name>A0ABP8S6X8_9ACTN</name>
<dbReference type="EMBL" id="BAABGU010000001">
    <property type="protein sequence ID" value="GAA4562037.1"/>
    <property type="molecule type" value="Genomic_DNA"/>
</dbReference>
<evidence type="ECO:0000313" key="2">
    <source>
        <dbReference type="Proteomes" id="UP001500307"/>
    </source>
</evidence>
<sequence length="50" mass="5253">MAAAVGGRAAPPAVEYAAEVNGCPAVAWKQSDMPARHPGTGYYYPYLRVA</sequence>
<accession>A0ABP8S6X8</accession>
<protein>
    <submittedName>
        <fullName evidence="1">Uncharacterized protein</fullName>
    </submittedName>
</protein>